<feature type="region of interest" description="Disordered" evidence="1">
    <location>
        <begin position="112"/>
        <end position="131"/>
    </location>
</feature>
<feature type="compositionally biased region" description="Polar residues" evidence="1">
    <location>
        <begin position="360"/>
        <end position="372"/>
    </location>
</feature>
<protein>
    <recommendedName>
        <fullName evidence="3">Membrane anchor Opy2 N-terminal domain-containing protein</fullName>
    </recommendedName>
</protein>
<dbReference type="EMBL" id="JACBAG010001831">
    <property type="protein sequence ID" value="KAF7180758.1"/>
    <property type="molecule type" value="Genomic_DNA"/>
</dbReference>
<gene>
    <name evidence="4" type="ORF">CNMCM7691_010049</name>
</gene>
<keyword evidence="2" id="KW-1133">Transmembrane helix</keyword>
<accession>A0A8H6QXC1</accession>
<keyword evidence="2" id="KW-0472">Membrane</keyword>
<evidence type="ECO:0000313" key="5">
    <source>
        <dbReference type="Proteomes" id="UP000641853"/>
    </source>
</evidence>
<dbReference type="InterPro" id="IPR018571">
    <property type="entry name" value="Membrane_anchor_Opy2_N"/>
</dbReference>
<keyword evidence="5" id="KW-1185">Reference proteome</keyword>
<feature type="transmembrane region" description="Helical" evidence="2">
    <location>
        <begin position="77"/>
        <end position="102"/>
    </location>
</feature>
<name>A0A8H6QXC1_9EURO</name>
<feature type="compositionally biased region" description="Polar residues" evidence="1">
    <location>
        <begin position="386"/>
        <end position="407"/>
    </location>
</feature>
<keyword evidence="2" id="KW-0812">Transmembrane</keyword>
<evidence type="ECO:0000259" key="3">
    <source>
        <dbReference type="Pfam" id="PF09463"/>
    </source>
</evidence>
<feature type="region of interest" description="Disordered" evidence="1">
    <location>
        <begin position="296"/>
        <end position="427"/>
    </location>
</feature>
<dbReference type="Pfam" id="PF09463">
    <property type="entry name" value="Opy2"/>
    <property type="match status" value="1"/>
</dbReference>
<proteinExistence type="predicted"/>
<sequence length="834" mass="91803">MSHSIDHPFFPRAMYSRDFQQCVSCDSTAPSCPVCDEGYTCTMISQSCSQCATTKCVQTSTSTSSSSNSSGGGGTNVGAIAGGVIGGVAFIAIVTFLIWWFFVRKKRSEYDQQSGDTAEKRSAFGDARQSRKSTNSIASTVLTRASNVIQIAYIPGVTNRSPPETPGSLVPPVPPLPGASPDQHFFMPGDLRDSAWSDVSQAHRSISPSLRSSVATTIYRNNAIVSPMPAQQVMRTRAAVVSIHNGGQPSSAPETPAVPAITKAQLAKAAFTEANTKSSIVARTVTAKPVMVKATGAKKSTNPRTIQAIEEQTESSSSSTSDARSTSTAKPKFDATTSTFDASSSDDENDDKTSHHKDNVGQTSTARSSHTPTVIEDSPAVDQSPFKDQNASQNEARSSAFLDTNDGSRSNRSSRVPPPRVESPFSDANELNNGFLLNAGATVSVESHVVLFPSSVSQCLFQRCWVLIERPQLAAYITTVHLDSNFYDYWNFQFKIPNLPVSGAELDQPIAFIRGTGAPYSNLWIQELRQGSIDAFIALLLAQLSNVRYLYLANDFTRQSALIGMVLRSAICKPVHYGLPDFRHLRDVSFLKPDGQDWARNMKVKTTQDVLPFFYLPSNLETLRWHWYYDFGVRDRFTTPIVDLGRIAAAISHVRGTLTDLSLSAECHLGGGDQFYPGIKIEGSLRGMVGFDRIKSLQVPWPFLVGFAQDMTKRLQDVVPRNIEFLTITDDLWPQNESGMVDALPRWEWTDDAMLGLLQSWLKDWKSCTPHLRGITLLLSWIYDDIHEWSPRMRDQLRELGAQAGVQLEQLELDYEIYTSVRATYASTNKTLNI</sequence>
<evidence type="ECO:0000256" key="2">
    <source>
        <dbReference type="SAM" id="Phobius"/>
    </source>
</evidence>
<dbReference type="Proteomes" id="UP000641853">
    <property type="component" value="Unassembled WGS sequence"/>
</dbReference>
<comment type="caution">
    <text evidence="4">The sequence shown here is derived from an EMBL/GenBank/DDBJ whole genome shotgun (WGS) entry which is preliminary data.</text>
</comment>
<reference evidence="4" key="1">
    <citation type="submission" date="2020-06" db="EMBL/GenBank/DDBJ databases">
        <title>Draft genome sequences of strains closely related to Aspergillus parafelis and Aspergillus hiratsukae.</title>
        <authorList>
            <person name="Dos Santos R.A.C."/>
            <person name="Rivero-Menendez O."/>
            <person name="Steenwyk J.L."/>
            <person name="Mead M.E."/>
            <person name="Goldman G.H."/>
            <person name="Alastruey-Izquierdo A."/>
            <person name="Rokas A."/>
        </authorList>
    </citation>
    <scope>NUCLEOTIDE SEQUENCE</scope>
    <source>
        <strain evidence="4">CNM-CM7691</strain>
    </source>
</reference>
<evidence type="ECO:0000313" key="4">
    <source>
        <dbReference type="EMBL" id="KAF7180758.1"/>
    </source>
</evidence>
<evidence type="ECO:0000256" key="1">
    <source>
        <dbReference type="SAM" id="MobiDB-lite"/>
    </source>
</evidence>
<organism evidence="4 5">
    <name type="scientific">Aspergillus felis</name>
    <dbReference type="NCBI Taxonomy" id="1287682"/>
    <lineage>
        <taxon>Eukaryota</taxon>
        <taxon>Fungi</taxon>
        <taxon>Dikarya</taxon>
        <taxon>Ascomycota</taxon>
        <taxon>Pezizomycotina</taxon>
        <taxon>Eurotiomycetes</taxon>
        <taxon>Eurotiomycetidae</taxon>
        <taxon>Eurotiales</taxon>
        <taxon>Aspergillaceae</taxon>
        <taxon>Aspergillus</taxon>
        <taxon>Aspergillus subgen. Fumigati</taxon>
    </lineage>
</organism>
<dbReference type="AlphaFoldDB" id="A0A8H6QXC1"/>
<feature type="compositionally biased region" description="Low complexity" evidence="1">
    <location>
        <begin position="314"/>
        <end position="343"/>
    </location>
</feature>
<feature type="domain" description="Membrane anchor Opy2 N-terminal" evidence="3">
    <location>
        <begin position="22"/>
        <end position="56"/>
    </location>
</feature>